<name>B7KFE0_GLOC7</name>
<dbReference type="KEGG" id="cyc:PCC7424_3463"/>
<dbReference type="AlphaFoldDB" id="B7KFE0"/>
<evidence type="ECO:0008006" key="3">
    <source>
        <dbReference type="Google" id="ProtNLM"/>
    </source>
</evidence>
<keyword evidence="2" id="KW-1185">Reference proteome</keyword>
<dbReference type="eggNOG" id="ENOG5030QUM">
    <property type="taxonomic scope" value="Bacteria"/>
</dbReference>
<dbReference type="Proteomes" id="UP000002384">
    <property type="component" value="Chromosome"/>
</dbReference>
<dbReference type="EMBL" id="CP001291">
    <property type="protein sequence ID" value="ACK71856.1"/>
    <property type="molecule type" value="Genomic_DNA"/>
</dbReference>
<reference evidence="2" key="1">
    <citation type="journal article" date="2011" name="MBio">
        <title>Novel metabolic attributes of the genus Cyanothece, comprising a group of unicellular nitrogen-fixing Cyanobacteria.</title>
        <authorList>
            <person name="Bandyopadhyay A."/>
            <person name="Elvitigala T."/>
            <person name="Welsh E."/>
            <person name="Stockel J."/>
            <person name="Liberton M."/>
            <person name="Min H."/>
            <person name="Sherman L.A."/>
            <person name="Pakrasi H.B."/>
        </authorList>
    </citation>
    <scope>NUCLEOTIDE SEQUENCE [LARGE SCALE GENOMIC DNA]</scope>
    <source>
        <strain evidence="2">PCC 7424</strain>
    </source>
</reference>
<organism evidence="1 2">
    <name type="scientific">Gloeothece citriformis (strain PCC 7424)</name>
    <name type="common">Cyanothece sp. (strain PCC 7424)</name>
    <dbReference type="NCBI Taxonomy" id="65393"/>
    <lineage>
        <taxon>Bacteria</taxon>
        <taxon>Bacillati</taxon>
        <taxon>Cyanobacteriota</taxon>
        <taxon>Cyanophyceae</taxon>
        <taxon>Oscillatoriophycideae</taxon>
        <taxon>Chroococcales</taxon>
        <taxon>Aphanothecaceae</taxon>
        <taxon>Gloeothece</taxon>
        <taxon>Gloeothece citriformis</taxon>
    </lineage>
</organism>
<evidence type="ECO:0000313" key="1">
    <source>
        <dbReference type="EMBL" id="ACK71856.1"/>
    </source>
</evidence>
<dbReference type="STRING" id="65393.PCC7424_3463"/>
<protein>
    <recommendedName>
        <fullName evidence="3">Peptidase domain protein</fullName>
    </recommendedName>
</protein>
<dbReference type="Gene3D" id="2.60.120.380">
    <property type="match status" value="1"/>
</dbReference>
<dbReference type="RefSeq" id="WP_015955451.1">
    <property type="nucleotide sequence ID" value="NC_011729.1"/>
</dbReference>
<proteinExistence type="predicted"/>
<evidence type="ECO:0000313" key="2">
    <source>
        <dbReference type="Proteomes" id="UP000002384"/>
    </source>
</evidence>
<gene>
    <name evidence="1" type="ordered locus">PCC7424_3463</name>
</gene>
<dbReference type="HOGENOM" id="CLU_1728349_0_0_3"/>
<accession>B7KFE0</accession>
<dbReference type="OrthoDB" id="1255149at2"/>
<sequence length="153" mass="16493">MMHKINLKLILTVSLIGVITFSLKNATYSYPLNSIAQNCPNAQRGTSQNCPLPINFSQGSYGALINDHLSATPQMRYYSLSARSGQRLTLSFAGAGPLRAGITFPNNSGDGPFSGDGNTIELPQTGTYIIYIGQNTMSGQPWRGNFTMAVIVK</sequence>